<keyword evidence="1" id="KW-0496">Mitochondrion</keyword>
<evidence type="ECO:0000313" key="1">
    <source>
        <dbReference type="EMBL" id="KUM49320.1"/>
    </source>
</evidence>
<gene>
    <name evidence="1" type="ORF">ABT39_MTgene3869</name>
</gene>
<comment type="caution">
    <text evidence="1">The sequence shown here is derived from an EMBL/GenBank/DDBJ whole genome shotgun (WGS) entry which is preliminary data.</text>
</comment>
<accession>A0A101M1U0</accession>
<proteinExistence type="predicted"/>
<reference evidence="1" key="1">
    <citation type="journal article" date="2015" name="Genome Biol. Evol.">
        <title>Organellar Genomes of White Spruce (Picea glauca): Assembly and Annotation.</title>
        <authorList>
            <person name="Jackman S.D."/>
            <person name="Warren R.L."/>
            <person name="Gibb E.A."/>
            <person name="Vandervalk B.P."/>
            <person name="Mohamadi H."/>
            <person name="Chu J."/>
            <person name="Raymond A."/>
            <person name="Pleasance S."/>
            <person name="Coope R."/>
            <person name="Wildung M.R."/>
            <person name="Ritland C.E."/>
            <person name="Bousquet J."/>
            <person name="Jones S.J."/>
            <person name="Bohlmann J."/>
            <person name="Birol I."/>
        </authorList>
    </citation>
    <scope>NUCLEOTIDE SEQUENCE [LARGE SCALE GENOMIC DNA]</scope>
    <source>
        <tissue evidence="1">Flushing bud</tissue>
    </source>
</reference>
<dbReference type="AlphaFoldDB" id="A0A101M1U0"/>
<dbReference type="EMBL" id="LKAM01000003">
    <property type="protein sequence ID" value="KUM49320.1"/>
    <property type="molecule type" value="Genomic_DNA"/>
</dbReference>
<name>A0A101M1U0_PICGL</name>
<geneLocation type="mitochondrion" evidence="1"/>
<sequence length="63" mass="7192">MHRVPILKQCKLTSMKLPPMPYRANPWVMFWCQLQKMLMMACFPSIAVFLGVDGDAGAEDMES</sequence>
<protein>
    <submittedName>
        <fullName evidence="1">Uncharacterized protein</fullName>
    </submittedName>
</protein>
<organism evidence="1">
    <name type="scientific">Picea glauca</name>
    <name type="common">White spruce</name>
    <name type="synonym">Pinus glauca</name>
    <dbReference type="NCBI Taxonomy" id="3330"/>
    <lineage>
        <taxon>Eukaryota</taxon>
        <taxon>Viridiplantae</taxon>
        <taxon>Streptophyta</taxon>
        <taxon>Embryophyta</taxon>
        <taxon>Tracheophyta</taxon>
        <taxon>Spermatophyta</taxon>
        <taxon>Pinopsida</taxon>
        <taxon>Pinidae</taxon>
        <taxon>Conifers I</taxon>
        <taxon>Pinales</taxon>
        <taxon>Pinaceae</taxon>
        <taxon>Picea</taxon>
    </lineage>
</organism>